<evidence type="ECO:0000259" key="1">
    <source>
        <dbReference type="Pfam" id="PF00733"/>
    </source>
</evidence>
<dbReference type="GO" id="GO:0004066">
    <property type="term" value="F:asparagine synthase (glutamine-hydrolyzing) activity"/>
    <property type="evidence" value="ECO:0007669"/>
    <property type="project" value="InterPro"/>
</dbReference>
<sequence>MIFLRRLVEKDELSLNKNNSYKSKVFDNFYFEHDTSFDVCEHDNFCVIFNGEAFSYTSAKSLKSILFEVGSVELLLKEISDLVGKYTILIIYKNTLNVIQSLYKNIDIYYMVENDEFYVTSNLSALLSTGNFEIDTSYAYSFILNKRNFGLETPFKNVKIVPQGESCLFKSSNNISRSLVSFREISKVNYIEEISKNINLFNLDKDSPLYVSFSGGLDSSVVLYSALMANFRPKAIHLLPPEEHSSELEIAQSVAKEFDVELLVFKHPYFLSGRETFQPSTLTYNISDIHILSSGLCETSEIYNDLMKSEALPLGLTLTGQGGDFIFMQNPPENIGFDALKEKGLRSFLNKTKQYSLLKKARYFNILHKNIKNFIGNLFSDTSVYNNFFDNNVTLSESKHLLLDSVSNKSAKYDYIHGVLTGLYSVKPTRNDGYKILHPLYLQNIVFNIINNSVCDMFNEDHDRLIIREQFYRKSQSEVAWRKTKRSSSGALFMFLNNNRELIYDYLLNGYVVDTLKINKKWLDEEISQNTMVGITNNCGIVMNILQLEIYYRQFVWRVK</sequence>
<proteinExistence type="predicted"/>
<dbReference type="SUPFAM" id="SSF52402">
    <property type="entry name" value="Adenine nucleotide alpha hydrolases-like"/>
    <property type="match status" value="1"/>
</dbReference>
<name>A0A829HJ47_9GAMM</name>
<dbReference type="InterPro" id="IPR029055">
    <property type="entry name" value="Ntn_hydrolases_N"/>
</dbReference>
<organism evidence="2 3">
    <name type="scientific">Acinetobacter gyllenbergii CIP 110306 = MTCC 11365</name>
    <dbReference type="NCBI Taxonomy" id="1217657"/>
    <lineage>
        <taxon>Bacteria</taxon>
        <taxon>Pseudomonadati</taxon>
        <taxon>Pseudomonadota</taxon>
        <taxon>Gammaproteobacteria</taxon>
        <taxon>Moraxellales</taxon>
        <taxon>Moraxellaceae</taxon>
        <taxon>Acinetobacter</taxon>
    </lineage>
</organism>
<dbReference type="Proteomes" id="UP000014523">
    <property type="component" value="Unassembled WGS sequence"/>
</dbReference>
<gene>
    <name evidence="2" type="ORF">F957_01366</name>
</gene>
<keyword evidence="3" id="KW-1185">Reference proteome</keyword>
<dbReference type="Gene3D" id="3.40.50.620">
    <property type="entry name" value="HUPs"/>
    <property type="match status" value="1"/>
</dbReference>
<comment type="caution">
    <text evidence="2">The sequence shown here is derived from an EMBL/GenBank/DDBJ whole genome shotgun (WGS) entry which is preliminary data.</text>
</comment>
<dbReference type="RefSeq" id="WP_016540160.1">
    <property type="nucleotide sequence ID" value="NZ_ASQH01000001.1"/>
</dbReference>
<dbReference type="GO" id="GO:0006529">
    <property type="term" value="P:asparagine biosynthetic process"/>
    <property type="evidence" value="ECO:0007669"/>
    <property type="project" value="InterPro"/>
</dbReference>
<dbReference type="Pfam" id="PF00733">
    <property type="entry name" value="Asn_synthase"/>
    <property type="match status" value="1"/>
</dbReference>
<protein>
    <recommendedName>
        <fullName evidence="1">Asparagine synthetase domain-containing protein</fullName>
    </recommendedName>
</protein>
<evidence type="ECO:0000313" key="3">
    <source>
        <dbReference type="Proteomes" id="UP000014523"/>
    </source>
</evidence>
<feature type="domain" description="Asparagine synthetase" evidence="1">
    <location>
        <begin position="203"/>
        <end position="331"/>
    </location>
</feature>
<accession>A0A829HJ47</accession>
<evidence type="ECO:0000313" key="2">
    <source>
        <dbReference type="EMBL" id="EPF88079.1"/>
    </source>
</evidence>
<dbReference type="EMBL" id="ATGG01000011">
    <property type="protein sequence ID" value="EPF88079.1"/>
    <property type="molecule type" value="Genomic_DNA"/>
</dbReference>
<dbReference type="InterPro" id="IPR014729">
    <property type="entry name" value="Rossmann-like_a/b/a_fold"/>
</dbReference>
<dbReference type="InterPro" id="IPR001962">
    <property type="entry name" value="Asn_synthase"/>
</dbReference>
<reference evidence="2 3" key="1">
    <citation type="submission" date="2013-06" db="EMBL/GenBank/DDBJ databases">
        <title>The Genome Sequence of Acinetobacter gyllenbergii CIP 110306.</title>
        <authorList>
            <consortium name="The Broad Institute Genome Sequencing Platform"/>
            <consortium name="The Broad Institute Genome Sequencing Center for Infectious Disease"/>
            <person name="Cerqueira G."/>
            <person name="Feldgarden M."/>
            <person name="Courvalin P."/>
            <person name="Perichon B."/>
            <person name="Grillot-Courvalin C."/>
            <person name="Clermont D."/>
            <person name="Rocha E."/>
            <person name="Yoon E.-J."/>
            <person name="Nemec A."/>
            <person name="Young S.K."/>
            <person name="Zeng Q."/>
            <person name="Gargeya S."/>
            <person name="Fitzgerald M."/>
            <person name="Abouelleil A."/>
            <person name="Alvarado L."/>
            <person name="Berlin A.M."/>
            <person name="Chapman S.B."/>
            <person name="Dewar J."/>
            <person name="Goldberg J."/>
            <person name="Griggs A."/>
            <person name="Gujja S."/>
            <person name="Hansen M."/>
            <person name="Howarth C."/>
            <person name="Imamovic A."/>
            <person name="Larimer J."/>
            <person name="McCowan C."/>
            <person name="Murphy C."/>
            <person name="Pearson M."/>
            <person name="Priest M."/>
            <person name="Roberts A."/>
            <person name="Saif S."/>
            <person name="Shea T."/>
            <person name="Sykes S."/>
            <person name="Wortman J."/>
            <person name="Nusbaum C."/>
            <person name="Birren B."/>
        </authorList>
    </citation>
    <scope>NUCLEOTIDE SEQUENCE [LARGE SCALE GENOMIC DNA]</scope>
    <source>
        <strain evidence="2 3">CIP 110306</strain>
    </source>
</reference>
<dbReference type="SUPFAM" id="SSF56235">
    <property type="entry name" value="N-terminal nucleophile aminohydrolases (Ntn hydrolases)"/>
    <property type="match status" value="1"/>
</dbReference>
<dbReference type="AlphaFoldDB" id="A0A829HJ47"/>